<comment type="caution">
    <text evidence="11">The sequence shown here is derived from an EMBL/GenBank/DDBJ whole genome shotgun (WGS) entry which is preliminary data.</text>
</comment>
<dbReference type="GO" id="GO:0004639">
    <property type="term" value="F:phosphoribosylaminoimidazolesuccinocarboxamide synthase activity"/>
    <property type="evidence" value="ECO:0007669"/>
    <property type="project" value="UniProtKB-EC"/>
</dbReference>
<dbReference type="NCBIfam" id="TIGR00081">
    <property type="entry name" value="purC"/>
    <property type="match status" value="1"/>
</dbReference>
<keyword evidence="7" id="KW-0658">Purine biosynthesis</keyword>
<dbReference type="Proteomes" id="UP000623467">
    <property type="component" value="Unassembled WGS sequence"/>
</dbReference>
<dbReference type="SUPFAM" id="SSF56104">
    <property type="entry name" value="SAICAR synthase-like"/>
    <property type="match status" value="1"/>
</dbReference>
<evidence type="ECO:0000256" key="6">
    <source>
        <dbReference type="ARBA" id="ARBA00022741"/>
    </source>
</evidence>
<dbReference type="Pfam" id="PF01259">
    <property type="entry name" value="SAICAR_synt"/>
    <property type="match status" value="1"/>
</dbReference>
<evidence type="ECO:0000256" key="9">
    <source>
        <dbReference type="ARBA" id="ARBA00030409"/>
    </source>
</evidence>
<dbReference type="Gene3D" id="3.30.470.20">
    <property type="entry name" value="ATP-grasp fold, B domain"/>
    <property type="match status" value="1"/>
</dbReference>
<evidence type="ECO:0000256" key="1">
    <source>
        <dbReference type="ARBA" id="ARBA00004672"/>
    </source>
</evidence>
<dbReference type="EMBL" id="JACAZH010000011">
    <property type="protein sequence ID" value="KAF7355709.1"/>
    <property type="molecule type" value="Genomic_DNA"/>
</dbReference>
<dbReference type="PANTHER" id="PTHR43700:SF1">
    <property type="entry name" value="PHOSPHORIBOSYLAMINOIMIDAZOLE-SUCCINOCARBOXAMIDE SYNTHASE"/>
    <property type="match status" value="1"/>
</dbReference>
<dbReference type="PROSITE" id="PS01057">
    <property type="entry name" value="SAICAR_SYNTHETASE_1"/>
    <property type="match status" value="1"/>
</dbReference>
<dbReference type="Gene3D" id="3.30.200.20">
    <property type="entry name" value="Phosphorylase Kinase, domain 1"/>
    <property type="match status" value="1"/>
</dbReference>
<dbReference type="GO" id="GO:0005524">
    <property type="term" value="F:ATP binding"/>
    <property type="evidence" value="ECO:0007669"/>
    <property type="project" value="UniProtKB-KW"/>
</dbReference>
<evidence type="ECO:0000256" key="3">
    <source>
        <dbReference type="ARBA" id="ARBA00012217"/>
    </source>
</evidence>
<comment type="pathway">
    <text evidence="1">Purine metabolism; IMP biosynthesis via de novo pathway; 5-amino-1-(5-phospho-D-ribosyl)imidazole-4-carboxamide from 5-amino-1-(5-phospho-D-ribosyl)imidazole-4-carboxylate: step 1/2.</text>
</comment>
<dbReference type="PANTHER" id="PTHR43700">
    <property type="entry name" value="PHOSPHORIBOSYLAMINOIMIDAZOLE-SUCCINOCARBOXAMIDE SYNTHASE"/>
    <property type="match status" value="1"/>
</dbReference>
<evidence type="ECO:0000313" key="12">
    <source>
        <dbReference type="Proteomes" id="UP000623467"/>
    </source>
</evidence>
<dbReference type="UniPathway" id="UPA00074">
    <property type="reaction ID" value="UER00131"/>
</dbReference>
<evidence type="ECO:0000256" key="2">
    <source>
        <dbReference type="ARBA" id="ARBA00010190"/>
    </source>
</evidence>
<protein>
    <recommendedName>
        <fullName evidence="4">Phosphoribosylaminoimidazole-succinocarboxamide synthase</fullName>
        <ecNumber evidence="3">6.3.2.6</ecNumber>
    </recommendedName>
    <alternativeName>
        <fullName evidence="9">SAICAR synthetase</fullName>
    </alternativeName>
</protein>
<evidence type="ECO:0000313" key="11">
    <source>
        <dbReference type="EMBL" id="KAF7355709.1"/>
    </source>
</evidence>
<dbReference type="AlphaFoldDB" id="A0A8H6YB20"/>
<name>A0A8H6YB20_9AGAR</name>
<evidence type="ECO:0000259" key="10">
    <source>
        <dbReference type="Pfam" id="PF01259"/>
    </source>
</evidence>
<dbReference type="InterPro" id="IPR018236">
    <property type="entry name" value="SAICAR_synthetase_CS"/>
</dbReference>
<gene>
    <name evidence="11" type="ORF">MSAN_01488700</name>
</gene>
<reference evidence="11" key="1">
    <citation type="submission" date="2020-05" db="EMBL/GenBank/DDBJ databases">
        <title>Mycena genomes resolve the evolution of fungal bioluminescence.</title>
        <authorList>
            <person name="Tsai I.J."/>
        </authorList>
    </citation>
    <scope>NUCLEOTIDE SEQUENCE</scope>
    <source>
        <strain evidence="11">160909Yilan</strain>
    </source>
</reference>
<dbReference type="InterPro" id="IPR028923">
    <property type="entry name" value="SAICAR_synt/ADE2_N"/>
</dbReference>
<proteinExistence type="inferred from homology"/>
<evidence type="ECO:0000256" key="8">
    <source>
        <dbReference type="ARBA" id="ARBA00022840"/>
    </source>
</evidence>
<dbReference type="OrthoDB" id="9991235at2759"/>
<dbReference type="CDD" id="cd01414">
    <property type="entry name" value="SAICAR_synt_Sc"/>
    <property type="match status" value="1"/>
</dbReference>
<organism evidence="11 12">
    <name type="scientific">Mycena sanguinolenta</name>
    <dbReference type="NCBI Taxonomy" id="230812"/>
    <lineage>
        <taxon>Eukaryota</taxon>
        <taxon>Fungi</taxon>
        <taxon>Dikarya</taxon>
        <taxon>Basidiomycota</taxon>
        <taxon>Agaricomycotina</taxon>
        <taxon>Agaricomycetes</taxon>
        <taxon>Agaricomycetidae</taxon>
        <taxon>Agaricales</taxon>
        <taxon>Marasmiineae</taxon>
        <taxon>Mycenaceae</taxon>
        <taxon>Mycena</taxon>
    </lineage>
</organism>
<dbReference type="NCBIfam" id="NF010568">
    <property type="entry name" value="PRK13961.1"/>
    <property type="match status" value="1"/>
</dbReference>
<accession>A0A8H6YB20</accession>
<evidence type="ECO:0000256" key="4">
    <source>
        <dbReference type="ARBA" id="ARBA00016460"/>
    </source>
</evidence>
<keyword evidence="6" id="KW-0547">Nucleotide-binding</keyword>
<dbReference type="GO" id="GO:0006189">
    <property type="term" value="P:'de novo' IMP biosynthetic process"/>
    <property type="evidence" value="ECO:0007669"/>
    <property type="project" value="UniProtKB-UniPathway"/>
</dbReference>
<keyword evidence="5" id="KW-0436">Ligase</keyword>
<dbReference type="GO" id="GO:0005737">
    <property type="term" value="C:cytoplasm"/>
    <property type="evidence" value="ECO:0007669"/>
    <property type="project" value="TreeGrafter"/>
</dbReference>
<sequence>MTALTVTHLPTLTLLSKGKVRDIYATSDPDALLFVATDRISAYDVILKNGIPGKGALLTEISRFWFAKLAHIIPNHFLTADIDAMPAEIHEYKMQLVGRAMLVRKAQVVPLEAIVRGYLTGSAWAEYQKSGTVHGIALPAGMRESERLPMPLFTPSTKAEMGAHDENISPEQAAALIGDVLYTQISKAALALYTTASEHALARGLILADTKFEFGLVPASASTGATQELFLVDELLTPDSSRYWPAEGYEAGRAQPSFDKQYLRDWLVGAGFRKGLEAGPADAEGKSGNGGWVIEESVVVGTRKRYEEVVAMLTGGVIGRKER</sequence>
<keyword evidence="12" id="KW-1185">Reference proteome</keyword>
<dbReference type="FunFam" id="3.30.470.20:FF:000015">
    <property type="entry name" value="Phosphoribosylaminoimidazole-succinocarboxamide synthase"/>
    <property type="match status" value="1"/>
</dbReference>
<evidence type="ECO:0000256" key="7">
    <source>
        <dbReference type="ARBA" id="ARBA00022755"/>
    </source>
</evidence>
<evidence type="ECO:0000256" key="5">
    <source>
        <dbReference type="ARBA" id="ARBA00022598"/>
    </source>
</evidence>
<feature type="domain" description="SAICAR synthetase/ADE2 N-terminal" evidence="10">
    <location>
        <begin position="15"/>
        <end position="269"/>
    </location>
</feature>
<dbReference type="HAMAP" id="MF_00137">
    <property type="entry name" value="SAICAR_synth"/>
    <property type="match status" value="1"/>
</dbReference>
<dbReference type="PROSITE" id="PS01058">
    <property type="entry name" value="SAICAR_SYNTHETASE_2"/>
    <property type="match status" value="1"/>
</dbReference>
<dbReference type="InterPro" id="IPR001636">
    <property type="entry name" value="SAICAR_synth"/>
</dbReference>
<keyword evidence="8" id="KW-0067">ATP-binding</keyword>
<dbReference type="EC" id="6.3.2.6" evidence="3"/>
<comment type="similarity">
    <text evidence="2">Belongs to the SAICAR synthetase family.</text>
</comment>